<name>A0ABQ6LYE0_9GAMM</name>
<dbReference type="RefSeq" id="WP_285763684.1">
    <property type="nucleotide sequence ID" value="NZ_BSYJ01000003.1"/>
</dbReference>
<gene>
    <name evidence="2" type="ORF">MNKW57_13630</name>
</gene>
<comment type="caution">
    <text evidence="2">The sequence shown here is derived from an EMBL/GenBank/DDBJ whole genome shotgun (WGS) entry which is preliminary data.</text>
</comment>
<reference evidence="2 3" key="1">
    <citation type="submission" date="2023-04" db="EMBL/GenBank/DDBJ databases">
        <title>Marinobulbifer ophiurae gen. nov., sp. Nov., isolate from tissue of brittle star Ophioplocus japonicus.</title>
        <authorList>
            <person name="Kawano K."/>
            <person name="Sawayama S."/>
            <person name="Nakagawa S."/>
        </authorList>
    </citation>
    <scope>NUCLEOTIDE SEQUENCE [LARGE SCALE GENOMIC DNA]</scope>
    <source>
        <strain evidence="2 3">NKW57</strain>
    </source>
</reference>
<dbReference type="InterPro" id="IPR008984">
    <property type="entry name" value="SMAD_FHA_dom_sf"/>
</dbReference>
<dbReference type="SUPFAM" id="SSF49879">
    <property type="entry name" value="SMAD/FHA domain"/>
    <property type="match status" value="1"/>
</dbReference>
<dbReference type="Gene3D" id="2.60.200.20">
    <property type="match status" value="1"/>
</dbReference>
<dbReference type="InterPro" id="IPR000253">
    <property type="entry name" value="FHA_dom"/>
</dbReference>
<dbReference type="PROSITE" id="PS50006">
    <property type="entry name" value="FHA_DOMAIN"/>
    <property type="match status" value="1"/>
</dbReference>
<dbReference type="Pfam" id="PF00498">
    <property type="entry name" value="FHA"/>
    <property type="match status" value="1"/>
</dbReference>
<evidence type="ECO:0000313" key="3">
    <source>
        <dbReference type="Proteomes" id="UP001224392"/>
    </source>
</evidence>
<evidence type="ECO:0000259" key="1">
    <source>
        <dbReference type="PROSITE" id="PS50006"/>
    </source>
</evidence>
<feature type="domain" description="FHA" evidence="1">
    <location>
        <begin position="19"/>
        <end position="68"/>
    </location>
</feature>
<sequence length="320" mass="36379">MASIRNPQTHARVYLMTHHTIGRKTDVVDTCIATPEISGIHAAILWNGDHWSLRDLSRNGTWINKQQLVPARNQELSVGDEIRFGRPGNPAWRVESLEPPTPLLLDEDSGEATPVGNYVMLPDRDEPEAALYFNPASGQWLLESLVHGLAHEPAVIEHGETVRAGGRSWQLFLPDHQRPTQELALNKLDINAFQLQFDVSLNEEHVSLKLVHDQLQADLQRRTHHYLLLHLARCRYQDQQKGLDEQSQGWIAMDVLAQELGLAHNHINIQIFRLRRQIEEAVPDTIDAANLLQRRAGEIRIGCNKILMRKGEEVLETEQV</sequence>
<evidence type="ECO:0000313" key="2">
    <source>
        <dbReference type="EMBL" id="GMG87042.1"/>
    </source>
</evidence>
<dbReference type="EMBL" id="BSYJ01000003">
    <property type="protein sequence ID" value="GMG87042.1"/>
    <property type="molecule type" value="Genomic_DNA"/>
</dbReference>
<dbReference type="PANTHER" id="PTHR23308">
    <property type="entry name" value="NUCLEAR INHIBITOR OF PROTEIN PHOSPHATASE-1"/>
    <property type="match status" value="1"/>
</dbReference>
<organism evidence="2 3">
    <name type="scientific">Biformimicrobium ophioploci</name>
    <dbReference type="NCBI Taxonomy" id="3036711"/>
    <lineage>
        <taxon>Bacteria</taxon>
        <taxon>Pseudomonadati</taxon>
        <taxon>Pseudomonadota</taxon>
        <taxon>Gammaproteobacteria</taxon>
        <taxon>Cellvibrionales</taxon>
        <taxon>Microbulbiferaceae</taxon>
        <taxon>Biformimicrobium</taxon>
    </lineage>
</organism>
<proteinExistence type="predicted"/>
<keyword evidence="3" id="KW-1185">Reference proteome</keyword>
<dbReference type="Proteomes" id="UP001224392">
    <property type="component" value="Unassembled WGS sequence"/>
</dbReference>
<dbReference type="CDD" id="cd00060">
    <property type="entry name" value="FHA"/>
    <property type="match status" value="1"/>
</dbReference>
<accession>A0ABQ6LYE0</accession>
<dbReference type="InterPro" id="IPR050923">
    <property type="entry name" value="Cell_Proc_Reg/RNA_Proc"/>
</dbReference>
<protein>
    <recommendedName>
        <fullName evidence="1">FHA domain-containing protein</fullName>
    </recommendedName>
</protein>
<dbReference type="SMART" id="SM00240">
    <property type="entry name" value="FHA"/>
    <property type="match status" value="1"/>
</dbReference>